<comment type="caution">
    <text evidence="2">The sequence shown here is derived from an EMBL/GenBank/DDBJ whole genome shotgun (WGS) entry which is preliminary data.</text>
</comment>
<dbReference type="EMBL" id="VCLA01000133">
    <property type="protein sequence ID" value="MQT01625.1"/>
    <property type="molecule type" value="Genomic_DNA"/>
</dbReference>
<proteinExistence type="predicted"/>
<evidence type="ECO:0000256" key="1">
    <source>
        <dbReference type="SAM" id="Phobius"/>
    </source>
</evidence>
<gene>
    <name evidence="2" type="ORF">FF041_15845</name>
</gene>
<keyword evidence="1" id="KW-1133">Transmembrane helix</keyword>
<feature type="transmembrane region" description="Helical" evidence="1">
    <location>
        <begin position="20"/>
        <end position="39"/>
    </location>
</feature>
<evidence type="ECO:0000313" key="3">
    <source>
        <dbReference type="Proteomes" id="UP000419138"/>
    </source>
</evidence>
<name>A0A646KHA0_STRJU</name>
<dbReference type="Proteomes" id="UP000419138">
    <property type="component" value="Unassembled WGS sequence"/>
</dbReference>
<keyword evidence="1" id="KW-0812">Transmembrane</keyword>
<protein>
    <submittedName>
        <fullName evidence="2">Uncharacterized protein</fullName>
    </submittedName>
</protein>
<sequence>MSAHTPISSRARDGAGVRLPWWALALPVLAFVLLLVLIADPAQAQTAGGGQPGLRVVLEYLQHLLTG</sequence>
<keyword evidence="1" id="KW-0472">Membrane</keyword>
<organism evidence="2 3">
    <name type="scientific">Streptomyces jumonjinensis</name>
    <dbReference type="NCBI Taxonomy" id="1945"/>
    <lineage>
        <taxon>Bacteria</taxon>
        <taxon>Bacillati</taxon>
        <taxon>Actinomycetota</taxon>
        <taxon>Actinomycetes</taxon>
        <taxon>Kitasatosporales</taxon>
        <taxon>Streptomycetaceae</taxon>
        <taxon>Streptomyces</taxon>
    </lineage>
</organism>
<dbReference type="RefSeq" id="WP_153487638.1">
    <property type="nucleotide sequence ID" value="NZ_JBEPDZ010000035.1"/>
</dbReference>
<keyword evidence="3" id="KW-1185">Reference proteome</keyword>
<dbReference type="AlphaFoldDB" id="A0A646KHA0"/>
<evidence type="ECO:0000313" key="2">
    <source>
        <dbReference type="EMBL" id="MQT01625.1"/>
    </source>
</evidence>
<reference evidence="2 3" key="1">
    <citation type="submission" date="2019-05" db="EMBL/GenBank/DDBJ databases">
        <title>Comparative genomics and metabolomics analyses of clavulanic acid producing Streptomyces species provides insight into specialized metabolism and evolution of beta-lactam biosynthetic gene clusters.</title>
        <authorList>
            <person name="Moore M.A."/>
            <person name="Cruz-Morales P."/>
            <person name="Barona Gomez F."/>
            <person name="Kapil T."/>
        </authorList>
    </citation>
    <scope>NUCLEOTIDE SEQUENCE [LARGE SCALE GENOMIC DNA]</scope>
    <source>
        <strain evidence="2 3">NRRL 5741</strain>
    </source>
</reference>
<accession>A0A646KHA0</accession>